<organism evidence="1">
    <name type="scientific">Arundo donax</name>
    <name type="common">Giant reed</name>
    <name type="synonym">Donax arundinaceus</name>
    <dbReference type="NCBI Taxonomy" id="35708"/>
    <lineage>
        <taxon>Eukaryota</taxon>
        <taxon>Viridiplantae</taxon>
        <taxon>Streptophyta</taxon>
        <taxon>Embryophyta</taxon>
        <taxon>Tracheophyta</taxon>
        <taxon>Spermatophyta</taxon>
        <taxon>Magnoliopsida</taxon>
        <taxon>Liliopsida</taxon>
        <taxon>Poales</taxon>
        <taxon>Poaceae</taxon>
        <taxon>PACMAD clade</taxon>
        <taxon>Arundinoideae</taxon>
        <taxon>Arundineae</taxon>
        <taxon>Arundo</taxon>
    </lineage>
</organism>
<name>A0A0A8ZF96_ARUDO</name>
<dbReference type="EMBL" id="GBRH01259846">
    <property type="protein sequence ID" value="JAD38049.1"/>
    <property type="molecule type" value="Transcribed_RNA"/>
</dbReference>
<protein>
    <submittedName>
        <fullName evidence="1">Uncharacterized protein</fullName>
    </submittedName>
</protein>
<proteinExistence type="predicted"/>
<sequence>MYLNFHCVYFVFTSCVLRIMEPIWTV</sequence>
<evidence type="ECO:0000313" key="1">
    <source>
        <dbReference type="EMBL" id="JAD38049.1"/>
    </source>
</evidence>
<reference evidence="1" key="1">
    <citation type="submission" date="2014-09" db="EMBL/GenBank/DDBJ databases">
        <authorList>
            <person name="Magalhaes I.L.F."/>
            <person name="Oliveira U."/>
            <person name="Santos F.R."/>
            <person name="Vidigal T.H.D.A."/>
            <person name="Brescovit A.D."/>
            <person name="Santos A.J."/>
        </authorList>
    </citation>
    <scope>NUCLEOTIDE SEQUENCE</scope>
    <source>
        <tissue evidence="1">Shoot tissue taken approximately 20 cm above the soil surface</tissue>
    </source>
</reference>
<dbReference type="AlphaFoldDB" id="A0A0A8ZF96"/>
<reference evidence="1" key="2">
    <citation type="journal article" date="2015" name="Data Brief">
        <title>Shoot transcriptome of the giant reed, Arundo donax.</title>
        <authorList>
            <person name="Barrero R.A."/>
            <person name="Guerrero F.D."/>
            <person name="Moolhuijzen P."/>
            <person name="Goolsby J.A."/>
            <person name="Tidwell J."/>
            <person name="Bellgard S.E."/>
            <person name="Bellgard M.I."/>
        </authorList>
    </citation>
    <scope>NUCLEOTIDE SEQUENCE</scope>
    <source>
        <tissue evidence="1">Shoot tissue taken approximately 20 cm above the soil surface</tissue>
    </source>
</reference>
<accession>A0A0A8ZF96</accession>